<accession>A0ABR3R8N0</accession>
<proteinExistence type="inferred from homology"/>
<evidence type="ECO:0000259" key="3">
    <source>
        <dbReference type="Pfam" id="PF05368"/>
    </source>
</evidence>
<dbReference type="EMBL" id="JAKJXO020000009">
    <property type="protein sequence ID" value="KAL1600771.1"/>
    <property type="molecule type" value="Genomic_DNA"/>
</dbReference>
<gene>
    <name evidence="4" type="ORF">SLS60_007159</name>
</gene>
<reference evidence="4 5" key="1">
    <citation type="submission" date="2024-02" db="EMBL/GenBank/DDBJ databases">
        <title>De novo assembly and annotation of 12 fungi associated with fruit tree decline syndrome in Ontario, Canada.</title>
        <authorList>
            <person name="Sulman M."/>
            <person name="Ellouze W."/>
            <person name="Ilyukhin E."/>
        </authorList>
    </citation>
    <scope>NUCLEOTIDE SEQUENCE [LARGE SCALE GENOMIC DNA]</scope>
    <source>
        <strain evidence="4 5">M42-189</strain>
    </source>
</reference>
<evidence type="ECO:0000256" key="1">
    <source>
        <dbReference type="ARBA" id="ARBA00006328"/>
    </source>
</evidence>
<dbReference type="InterPro" id="IPR008030">
    <property type="entry name" value="NmrA-like"/>
</dbReference>
<dbReference type="InterPro" id="IPR036291">
    <property type="entry name" value="NAD(P)-bd_dom_sf"/>
</dbReference>
<dbReference type="InterPro" id="IPR051164">
    <property type="entry name" value="NmrA-like_oxidored"/>
</dbReference>
<evidence type="ECO:0000313" key="4">
    <source>
        <dbReference type="EMBL" id="KAL1600771.1"/>
    </source>
</evidence>
<dbReference type="Gene3D" id="3.40.50.720">
    <property type="entry name" value="NAD(P)-binding Rossmann-like Domain"/>
    <property type="match status" value="1"/>
</dbReference>
<sequence length="307" mass="33393">MSKKLIVVVGATGNQGGSVARRFLTAGYRVRGLTRNASSPAATALASTGVEIVQADLDDVQSLKEVFRGANAIFSVTNYWEPFFRPDCRAEAEDMGISCREFAYDVEFLQGKNIADAAATTTDTLDENGFFASTLSHADKCSDGKFEELYHFDAKADIFPTYVNKKYPALAAKMSCIHTGYFYTSYNILPDSYFKKASHSSHKPVPHFDPAGDMGAFTYAVSQMPPGKAYMAAGTTCTWPQFLETWAKVNGVTANYKQVAPEEMIEATADREAGIEVAAMFSYSSDPGYDGGMSLLSADDLRKASDK</sequence>
<dbReference type="PANTHER" id="PTHR42748:SF26">
    <property type="entry name" value="NMRA-LIKE DOMAIN-CONTAINING PROTEIN"/>
    <property type="match status" value="1"/>
</dbReference>
<evidence type="ECO:0000313" key="5">
    <source>
        <dbReference type="Proteomes" id="UP001521785"/>
    </source>
</evidence>
<keyword evidence="2" id="KW-0521">NADP</keyword>
<comment type="similarity">
    <text evidence="1">Belongs to the NmrA-type oxidoreductase family.</text>
</comment>
<dbReference type="Pfam" id="PF05368">
    <property type="entry name" value="NmrA"/>
    <property type="match status" value="1"/>
</dbReference>
<dbReference type="SUPFAM" id="SSF51735">
    <property type="entry name" value="NAD(P)-binding Rossmann-fold domains"/>
    <property type="match status" value="1"/>
</dbReference>
<dbReference type="Gene3D" id="3.90.25.10">
    <property type="entry name" value="UDP-galactose 4-epimerase, domain 1"/>
    <property type="match status" value="1"/>
</dbReference>
<evidence type="ECO:0000256" key="2">
    <source>
        <dbReference type="ARBA" id="ARBA00022857"/>
    </source>
</evidence>
<feature type="domain" description="NmrA-like" evidence="3">
    <location>
        <begin position="3"/>
        <end position="294"/>
    </location>
</feature>
<dbReference type="PANTHER" id="PTHR42748">
    <property type="entry name" value="NITROGEN METABOLITE REPRESSION PROTEIN NMRA FAMILY MEMBER"/>
    <property type="match status" value="1"/>
</dbReference>
<keyword evidence="5" id="KW-1185">Reference proteome</keyword>
<comment type="caution">
    <text evidence="4">The sequence shown here is derived from an EMBL/GenBank/DDBJ whole genome shotgun (WGS) entry which is preliminary data.</text>
</comment>
<name>A0ABR3R8N0_9PLEO</name>
<organism evidence="4 5">
    <name type="scientific">Paraconiothyrium brasiliense</name>
    <dbReference type="NCBI Taxonomy" id="300254"/>
    <lineage>
        <taxon>Eukaryota</taxon>
        <taxon>Fungi</taxon>
        <taxon>Dikarya</taxon>
        <taxon>Ascomycota</taxon>
        <taxon>Pezizomycotina</taxon>
        <taxon>Dothideomycetes</taxon>
        <taxon>Pleosporomycetidae</taxon>
        <taxon>Pleosporales</taxon>
        <taxon>Massarineae</taxon>
        <taxon>Didymosphaeriaceae</taxon>
        <taxon>Paraconiothyrium</taxon>
    </lineage>
</organism>
<dbReference type="Proteomes" id="UP001521785">
    <property type="component" value="Unassembled WGS sequence"/>
</dbReference>
<protein>
    <recommendedName>
        <fullName evidence="3">NmrA-like domain-containing protein</fullName>
    </recommendedName>
</protein>